<accession>A0AAU9T4C6</accession>
<feature type="compositionally biased region" description="Pro residues" evidence="2">
    <location>
        <begin position="62"/>
        <end position="71"/>
    </location>
</feature>
<feature type="domain" description="SEP" evidence="4">
    <location>
        <begin position="238"/>
        <end position="302"/>
    </location>
</feature>
<evidence type="ECO:0000313" key="5">
    <source>
        <dbReference type="EMBL" id="CAH2079053.1"/>
    </source>
</evidence>
<reference evidence="5 6" key="1">
    <citation type="submission" date="2022-03" db="EMBL/GenBank/DDBJ databases">
        <authorList>
            <person name="Nunn A."/>
            <person name="Chopra R."/>
            <person name="Nunn A."/>
            <person name="Contreras Garrido A."/>
        </authorList>
    </citation>
    <scope>NUCLEOTIDE SEQUENCE [LARGE SCALE GENOMIC DNA]</scope>
</reference>
<feature type="region of interest" description="Disordered" evidence="2">
    <location>
        <begin position="55"/>
        <end position="159"/>
    </location>
</feature>
<dbReference type="SUPFAM" id="SSF46934">
    <property type="entry name" value="UBA-like"/>
    <property type="match status" value="1"/>
</dbReference>
<dbReference type="SUPFAM" id="SSF102848">
    <property type="entry name" value="NSFL1 (p97 ATPase) cofactor p47, SEP domain"/>
    <property type="match status" value="1"/>
</dbReference>
<keyword evidence="1" id="KW-0833">Ubl conjugation pathway</keyword>
<dbReference type="InterPro" id="IPR029071">
    <property type="entry name" value="Ubiquitin-like_domsf"/>
</dbReference>
<dbReference type="GO" id="GO:0000045">
    <property type="term" value="P:autophagosome assembly"/>
    <property type="evidence" value="ECO:0007669"/>
    <property type="project" value="TreeGrafter"/>
</dbReference>
<proteinExistence type="predicted"/>
<evidence type="ECO:0000313" key="6">
    <source>
        <dbReference type="Proteomes" id="UP000836841"/>
    </source>
</evidence>
<dbReference type="AlphaFoldDB" id="A0AAU9T4C6"/>
<gene>
    <name evidence="5" type="ORF">TAV2_LOCUS25368</name>
</gene>
<dbReference type="Pfam" id="PF08059">
    <property type="entry name" value="SEP"/>
    <property type="match status" value="1"/>
</dbReference>
<feature type="region of interest" description="Disordered" evidence="2">
    <location>
        <begin position="301"/>
        <end position="343"/>
    </location>
</feature>
<dbReference type="SMART" id="SM00166">
    <property type="entry name" value="UBX"/>
    <property type="match status" value="1"/>
</dbReference>
<dbReference type="GO" id="GO:0043161">
    <property type="term" value="P:proteasome-mediated ubiquitin-dependent protein catabolic process"/>
    <property type="evidence" value="ECO:0007669"/>
    <property type="project" value="TreeGrafter"/>
</dbReference>
<dbReference type="PANTHER" id="PTHR23333:SF43">
    <property type="entry name" value="PLANT UBX DOMAIN-CONTAINING PROTEIN 5-RELATED"/>
    <property type="match status" value="1"/>
</dbReference>
<dbReference type="GO" id="GO:0061025">
    <property type="term" value="P:membrane fusion"/>
    <property type="evidence" value="ECO:0007669"/>
    <property type="project" value="TreeGrafter"/>
</dbReference>
<dbReference type="Gene3D" id="3.30.420.210">
    <property type="entry name" value="SEP domain"/>
    <property type="match status" value="1"/>
</dbReference>
<dbReference type="GO" id="GO:0005829">
    <property type="term" value="C:cytosol"/>
    <property type="evidence" value="ECO:0007669"/>
    <property type="project" value="TreeGrafter"/>
</dbReference>
<keyword evidence="6" id="KW-1185">Reference proteome</keyword>
<dbReference type="PROSITE" id="PS51399">
    <property type="entry name" value="SEP"/>
    <property type="match status" value="1"/>
</dbReference>
<dbReference type="Pfam" id="PF00789">
    <property type="entry name" value="UBX"/>
    <property type="match status" value="1"/>
</dbReference>
<feature type="domain" description="UBX" evidence="3">
    <location>
        <begin position="350"/>
        <end position="427"/>
    </location>
</feature>
<dbReference type="InterPro" id="IPR036241">
    <property type="entry name" value="NSFL1C_SEP_dom_sf"/>
</dbReference>
<dbReference type="GO" id="GO:0031468">
    <property type="term" value="P:nuclear membrane reassembly"/>
    <property type="evidence" value="ECO:0007669"/>
    <property type="project" value="TreeGrafter"/>
</dbReference>
<feature type="compositionally biased region" description="Low complexity" evidence="2">
    <location>
        <begin position="72"/>
        <end position="97"/>
    </location>
</feature>
<evidence type="ECO:0000256" key="2">
    <source>
        <dbReference type="SAM" id="MobiDB-lite"/>
    </source>
</evidence>
<dbReference type="PROSITE" id="PS50033">
    <property type="entry name" value="UBX"/>
    <property type="match status" value="1"/>
</dbReference>
<feature type="compositionally biased region" description="Low complexity" evidence="2">
    <location>
        <begin position="219"/>
        <end position="237"/>
    </location>
</feature>
<dbReference type="Pfam" id="PF14555">
    <property type="entry name" value="UBA_4"/>
    <property type="match status" value="1"/>
</dbReference>
<dbReference type="PANTHER" id="PTHR23333">
    <property type="entry name" value="UBX DOMAIN CONTAINING PROTEIN"/>
    <property type="match status" value="1"/>
</dbReference>
<dbReference type="GO" id="GO:0005634">
    <property type="term" value="C:nucleus"/>
    <property type="evidence" value="ECO:0007669"/>
    <property type="project" value="TreeGrafter"/>
</dbReference>
<evidence type="ECO:0000259" key="4">
    <source>
        <dbReference type="PROSITE" id="PS51399"/>
    </source>
</evidence>
<dbReference type="FunFam" id="3.10.20.90:FF:000179">
    <property type="entry name" value="Plant UBX domain-containing protein 4"/>
    <property type="match status" value="1"/>
</dbReference>
<dbReference type="CDD" id="cd14349">
    <property type="entry name" value="UBA_CF106"/>
    <property type="match status" value="1"/>
</dbReference>
<dbReference type="Proteomes" id="UP000836841">
    <property type="component" value="Chromosome 7"/>
</dbReference>
<dbReference type="FunFam" id="1.10.8.10:FF:000020">
    <property type="entry name" value="NSFL1 (p97) cofactor (p47)"/>
    <property type="match status" value="1"/>
</dbReference>
<dbReference type="FunFam" id="3.30.420.210:FF:000005">
    <property type="entry name" value="Plant UBX domain-containing protein 4"/>
    <property type="match status" value="1"/>
</dbReference>
<dbReference type="InterPro" id="IPR039517">
    <property type="entry name" value="C6orf106_UBA-like"/>
</dbReference>
<sequence length="428" mass="46567">MEENKTTTEEMNDKLITSFLEITSSSREEATFFLESHRWDLDAAVSTFLDNDAAAAADLPTGPNPNLPPSSIPAASPSQSHSPDYSPSENSPSRSRSPSPPSRDAPYRLRSKGGASENQVADNPSGSRNTRSRQHAGNIRTFADLNRSPADGADSDSDEAQEYYAGGEKSGMMVQDPRKAKDVDALFEQARLSAVERPVESSRSATRSFSGAGRLLSGEPVSSSPQEQQQQQQDQPQEVMHNITFWRNGFTVDDGPLRRFNDPENAAFMESIARSECPRELEPADRKIRVHVDLVRREVDYTEPPKPKNPFQGVGRTLGASGSGSSPAAVEPPVQMNTAPAPSRGLVVDPAAPTTSIQLRLADGTRLVSRFNNHHTIRDIRGFIDASRPGGSKEYQLLTMGFPPKQLTDLDQTIEQAGIANSVVLQKA</sequence>
<dbReference type="Gene3D" id="1.10.8.10">
    <property type="entry name" value="DNA helicase RuvA subunit, C-terminal domain"/>
    <property type="match status" value="1"/>
</dbReference>
<dbReference type="GO" id="GO:0051117">
    <property type="term" value="F:ATPase binding"/>
    <property type="evidence" value="ECO:0007669"/>
    <property type="project" value="UniProtKB-ARBA"/>
</dbReference>
<dbReference type="InterPro" id="IPR001012">
    <property type="entry name" value="UBX_dom"/>
</dbReference>
<dbReference type="GO" id="GO:0043130">
    <property type="term" value="F:ubiquitin binding"/>
    <property type="evidence" value="ECO:0007669"/>
    <property type="project" value="TreeGrafter"/>
</dbReference>
<dbReference type="InterPro" id="IPR009060">
    <property type="entry name" value="UBA-like_sf"/>
</dbReference>
<protein>
    <submittedName>
        <fullName evidence="5">Uncharacterized protein</fullName>
    </submittedName>
</protein>
<feature type="compositionally biased region" description="Polar residues" evidence="2">
    <location>
        <begin position="116"/>
        <end position="129"/>
    </location>
</feature>
<dbReference type="Gene3D" id="3.10.20.90">
    <property type="entry name" value="Phosphatidylinositol 3-kinase Catalytic Subunit, Chain A, domain 1"/>
    <property type="match status" value="1"/>
</dbReference>
<dbReference type="InterPro" id="IPR012989">
    <property type="entry name" value="SEP_domain"/>
</dbReference>
<feature type="compositionally biased region" description="Low complexity" evidence="2">
    <location>
        <begin position="319"/>
        <end position="329"/>
    </location>
</feature>
<dbReference type="SMART" id="SM00553">
    <property type="entry name" value="SEP"/>
    <property type="match status" value="1"/>
</dbReference>
<feature type="region of interest" description="Disordered" evidence="2">
    <location>
        <begin position="193"/>
        <end position="237"/>
    </location>
</feature>
<dbReference type="CDD" id="cd01770">
    <property type="entry name" value="UBX_UBXN2"/>
    <property type="match status" value="1"/>
</dbReference>
<dbReference type="GO" id="GO:0007030">
    <property type="term" value="P:Golgi organization"/>
    <property type="evidence" value="ECO:0007669"/>
    <property type="project" value="TreeGrafter"/>
</dbReference>
<dbReference type="SUPFAM" id="SSF54236">
    <property type="entry name" value="Ubiquitin-like"/>
    <property type="match status" value="1"/>
</dbReference>
<dbReference type="EMBL" id="OU466863">
    <property type="protein sequence ID" value="CAH2079053.1"/>
    <property type="molecule type" value="Genomic_DNA"/>
</dbReference>
<evidence type="ECO:0000256" key="1">
    <source>
        <dbReference type="ARBA" id="ARBA00022786"/>
    </source>
</evidence>
<name>A0AAU9T4C6_THLAR</name>
<organism evidence="5 6">
    <name type="scientific">Thlaspi arvense</name>
    <name type="common">Field penny-cress</name>
    <dbReference type="NCBI Taxonomy" id="13288"/>
    <lineage>
        <taxon>Eukaryota</taxon>
        <taxon>Viridiplantae</taxon>
        <taxon>Streptophyta</taxon>
        <taxon>Embryophyta</taxon>
        <taxon>Tracheophyta</taxon>
        <taxon>Spermatophyta</taxon>
        <taxon>Magnoliopsida</taxon>
        <taxon>eudicotyledons</taxon>
        <taxon>Gunneridae</taxon>
        <taxon>Pentapetalae</taxon>
        <taxon>rosids</taxon>
        <taxon>malvids</taxon>
        <taxon>Brassicales</taxon>
        <taxon>Brassicaceae</taxon>
        <taxon>Thlaspideae</taxon>
        <taxon>Thlaspi</taxon>
    </lineage>
</organism>
<evidence type="ECO:0000259" key="3">
    <source>
        <dbReference type="PROSITE" id="PS50033"/>
    </source>
</evidence>